<dbReference type="Proteomes" id="UP000036700">
    <property type="component" value="Chromosome"/>
</dbReference>
<dbReference type="Pfam" id="PF01266">
    <property type="entry name" value="DAO"/>
    <property type="match status" value="1"/>
</dbReference>
<evidence type="ECO:0000313" key="4">
    <source>
        <dbReference type="EMBL" id="AKJ67878.1"/>
    </source>
</evidence>
<comment type="similarity">
    <text evidence="1">Belongs to the DadA oxidoreductase family.</text>
</comment>
<dbReference type="KEGG" id="ptx:ABW99_06270"/>
<evidence type="ECO:0000259" key="3">
    <source>
        <dbReference type="Pfam" id="PF01266"/>
    </source>
</evidence>
<dbReference type="GO" id="GO:0008718">
    <property type="term" value="F:D-amino-acid dehydrogenase activity"/>
    <property type="evidence" value="ECO:0007669"/>
    <property type="project" value="TreeGrafter"/>
</dbReference>
<dbReference type="AlphaFoldDB" id="A0A0G3ELJ3"/>
<sequence>MKVIVIGGGIIGTCSAYYLAQAGHEVVLLERNSTVAQESSFGNAGVIAPGYVTPWAAPGMPRKLLGYMFSSTSPLVFRPGLSAGSWRWALRWLGQCRLERYRRNRSRMQRLAFYSQTCLHDLREQLELDYEQTRGYLQLFRTERDIRLSEPGRAMLAENGVAHKLLSAQECRTLEPALSPDAPLAGGLHLPNDETGNCPLFAKRLAQIARNMGVAIECESRVAAIQPHVGKHRMQVQTQHATTGQTAIQGADAVVVAAGVASAELLASLGIRLPLWPIKGYSLTATVRGELFVPRIAVMDESYKVAITPQGNRLRIAGTAELGDRQLVLRQSAINTLHKVAADWFPGAARYHEARAWVGARPMLPDGPPLLGPTHLPGLFLNLGHGSTGWAMACGSGKVVADLISGRASDIDLDGLTLARYQRT</sequence>
<dbReference type="NCBIfam" id="NF001933">
    <property type="entry name" value="PRK00711.1"/>
    <property type="match status" value="1"/>
</dbReference>
<dbReference type="PANTHER" id="PTHR13847:SF280">
    <property type="entry name" value="D-AMINO ACID DEHYDROGENASE"/>
    <property type="match status" value="1"/>
</dbReference>
<evidence type="ECO:0000256" key="1">
    <source>
        <dbReference type="ARBA" id="ARBA00009410"/>
    </source>
</evidence>
<dbReference type="OrthoDB" id="18526at2"/>
<name>A0A0G3ELJ3_9BURK</name>
<dbReference type="Gene3D" id="3.50.50.60">
    <property type="entry name" value="FAD/NAD(P)-binding domain"/>
    <property type="match status" value="2"/>
</dbReference>
<dbReference type="PANTHER" id="PTHR13847">
    <property type="entry name" value="SARCOSINE DEHYDROGENASE-RELATED"/>
    <property type="match status" value="1"/>
</dbReference>
<dbReference type="PATRIC" id="fig|445709.3.peg.1346"/>
<proteinExistence type="inferred from homology"/>
<keyword evidence="5" id="KW-1185">Reference proteome</keyword>
<accession>A0A0G3ELJ3</accession>
<feature type="domain" description="FAD dependent oxidoreductase" evidence="3">
    <location>
        <begin position="2"/>
        <end position="403"/>
    </location>
</feature>
<organism evidence="4 5">
    <name type="scientific">Pandoraea thiooxydans</name>
    <dbReference type="NCBI Taxonomy" id="445709"/>
    <lineage>
        <taxon>Bacteria</taxon>
        <taxon>Pseudomonadati</taxon>
        <taxon>Pseudomonadota</taxon>
        <taxon>Betaproteobacteria</taxon>
        <taxon>Burkholderiales</taxon>
        <taxon>Burkholderiaceae</taxon>
        <taxon>Pandoraea</taxon>
    </lineage>
</organism>
<dbReference type="GO" id="GO:0005886">
    <property type="term" value="C:plasma membrane"/>
    <property type="evidence" value="ECO:0007669"/>
    <property type="project" value="TreeGrafter"/>
</dbReference>
<reference evidence="5" key="1">
    <citation type="submission" date="2015-06" db="EMBL/GenBank/DDBJ databases">
        <authorList>
            <person name="Lim Y.L."/>
            <person name="Ee R."/>
            <person name="Yong D."/>
            <person name="How K.Y."/>
            <person name="Yin W.F."/>
            <person name="Chan K.G."/>
        </authorList>
    </citation>
    <scope>NUCLEOTIDE SEQUENCE [LARGE SCALE GENOMIC DNA]</scope>
    <source>
        <strain evidence="5">DSM 25325</strain>
    </source>
</reference>
<dbReference type="GO" id="GO:0055130">
    <property type="term" value="P:D-alanine catabolic process"/>
    <property type="evidence" value="ECO:0007669"/>
    <property type="project" value="TreeGrafter"/>
</dbReference>
<evidence type="ECO:0000256" key="2">
    <source>
        <dbReference type="ARBA" id="ARBA00023002"/>
    </source>
</evidence>
<evidence type="ECO:0000313" key="5">
    <source>
        <dbReference type="Proteomes" id="UP000036700"/>
    </source>
</evidence>
<dbReference type="InterPro" id="IPR036188">
    <property type="entry name" value="FAD/NAD-bd_sf"/>
</dbReference>
<dbReference type="InterPro" id="IPR006076">
    <property type="entry name" value="FAD-dep_OxRdtase"/>
</dbReference>
<dbReference type="STRING" id="445709.ABW99_06270"/>
<protein>
    <submittedName>
        <fullName evidence="4">Amino acid dehydrogenase</fullName>
    </submittedName>
</protein>
<dbReference type="EMBL" id="CP011568">
    <property type="protein sequence ID" value="AKJ67878.1"/>
    <property type="molecule type" value="Genomic_DNA"/>
</dbReference>
<dbReference type="SUPFAM" id="SSF54373">
    <property type="entry name" value="FAD-linked reductases, C-terminal domain"/>
    <property type="match status" value="1"/>
</dbReference>
<gene>
    <name evidence="4" type="ORF">ABW99_06270</name>
</gene>
<dbReference type="GO" id="GO:0005737">
    <property type="term" value="C:cytoplasm"/>
    <property type="evidence" value="ECO:0007669"/>
    <property type="project" value="TreeGrafter"/>
</dbReference>
<dbReference type="SUPFAM" id="SSF51905">
    <property type="entry name" value="FAD/NAD(P)-binding domain"/>
    <property type="match status" value="1"/>
</dbReference>
<dbReference type="Gene3D" id="3.30.9.10">
    <property type="entry name" value="D-Amino Acid Oxidase, subunit A, domain 2"/>
    <property type="match status" value="1"/>
</dbReference>
<dbReference type="RefSeq" id="WP_047213677.1">
    <property type="nucleotide sequence ID" value="NZ_CP011568.3"/>
</dbReference>
<keyword evidence="2" id="KW-0560">Oxidoreductase</keyword>